<organism evidence="1 2">
    <name type="scientific">Leptospira yasudae</name>
    <dbReference type="NCBI Taxonomy" id="2202201"/>
    <lineage>
        <taxon>Bacteria</taxon>
        <taxon>Pseudomonadati</taxon>
        <taxon>Spirochaetota</taxon>
        <taxon>Spirochaetia</taxon>
        <taxon>Leptospirales</taxon>
        <taxon>Leptospiraceae</taxon>
        <taxon>Leptospira</taxon>
    </lineage>
</organism>
<evidence type="ECO:0000313" key="2">
    <source>
        <dbReference type="Proteomes" id="UP000285569"/>
    </source>
</evidence>
<dbReference type="EMBL" id="QHCR01000004">
    <property type="protein sequence ID" value="RHX80049.1"/>
    <property type="molecule type" value="Genomic_DNA"/>
</dbReference>
<gene>
    <name evidence="1" type="ORF">DLM77_09260</name>
</gene>
<keyword evidence="2" id="KW-1185">Reference proteome</keyword>
<dbReference type="Proteomes" id="UP000285569">
    <property type="component" value="Unassembled WGS sequence"/>
</dbReference>
<reference evidence="2" key="1">
    <citation type="submission" date="2018-05" db="EMBL/GenBank/DDBJ databases">
        <title>Leptospira yasudae sp. nov. and Leptospira stimsonii sp. nov., two pathogenic species of the genus Leptospira isolated from environmental sources.</title>
        <authorList>
            <person name="Casanovas-Massana A."/>
            <person name="Hamond C."/>
            <person name="Santos L.A."/>
            <person name="Hacker K.P."/>
            <person name="Balassiano I."/>
            <person name="Medeiros M.A."/>
            <person name="Reis M.G."/>
            <person name="Ko A.I."/>
            <person name="Wunder E.A."/>
        </authorList>
    </citation>
    <scope>NUCLEOTIDE SEQUENCE [LARGE SCALE GENOMIC DNA]</scope>
    <source>
        <strain evidence="2">B21</strain>
    </source>
</reference>
<accession>A0ABX9M3D6</accession>
<sequence length="103" mass="11661">MRNEFGDWVCKRPKIILPVAIIFLTFACNEQGDVISPLSNPKGTSAFECVSAYLYCDEQNRSCLQSEARAEVNCGNQYYLCATNLVLQCLDDMDPDDKNHTRM</sequence>
<comment type="caution">
    <text evidence="1">The sequence shown here is derived from an EMBL/GenBank/DDBJ whole genome shotgun (WGS) entry which is preliminary data.</text>
</comment>
<evidence type="ECO:0000313" key="1">
    <source>
        <dbReference type="EMBL" id="RHX80049.1"/>
    </source>
</evidence>
<proteinExistence type="predicted"/>
<protein>
    <recommendedName>
        <fullName evidence="3">Lipoprotein</fullName>
    </recommendedName>
</protein>
<evidence type="ECO:0008006" key="3">
    <source>
        <dbReference type="Google" id="ProtNLM"/>
    </source>
</evidence>
<name>A0ABX9M3D6_9LEPT</name>
<dbReference type="PROSITE" id="PS51257">
    <property type="entry name" value="PROKAR_LIPOPROTEIN"/>
    <property type="match status" value="1"/>
</dbReference>
<reference evidence="1 2" key="2">
    <citation type="journal article" date="2020" name="Int. J. Syst. Evol. Microbiol.">
        <title>Leptospira yasudae sp. nov. and Leptospira stimsonii sp. nov., two new species of the pathogenic group isolated from environmental sources.</title>
        <authorList>
            <person name="Casanovas-Massana A."/>
            <person name="Hamond C."/>
            <person name="Santos L.A."/>
            <person name="de Oliveira D."/>
            <person name="Hacker K.P."/>
            <person name="Balassiano I."/>
            <person name="Costa F."/>
            <person name="Medeiros M.A."/>
            <person name="Reis M.G."/>
            <person name="Ko A.I."/>
            <person name="Wunder E.A."/>
        </authorList>
    </citation>
    <scope>NUCLEOTIDE SEQUENCE [LARGE SCALE GENOMIC DNA]</scope>
    <source>
        <strain evidence="1 2">B21</strain>
    </source>
</reference>